<dbReference type="RefSeq" id="WP_207258960.1">
    <property type="nucleotide sequence ID" value="NZ_JAFMPP010000015.1"/>
</dbReference>
<keyword evidence="1" id="KW-0238">DNA-binding</keyword>
<dbReference type="NCBIfam" id="TIGR01439">
    <property type="entry name" value="lp_hng_hel_AbrB"/>
    <property type="match status" value="1"/>
</dbReference>
<evidence type="ECO:0000259" key="2">
    <source>
        <dbReference type="PROSITE" id="PS51740"/>
    </source>
</evidence>
<evidence type="ECO:0000256" key="1">
    <source>
        <dbReference type="PROSITE-ProRule" id="PRU01076"/>
    </source>
</evidence>
<keyword evidence="4" id="KW-1185">Reference proteome</keyword>
<dbReference type="Gene3D" id="2.10.260.10">
    <property type="match status" value="1"/>
</dbReference>
<organism evidence="3 4">
    <name type="scientific">Jiella flava</name>
    <dbReference type="NCBI Taxonomy" id="2816857"/>
    <lineage>
        <taxon>Bacteria</taxon>
        <taxon>Pseudomonadati</taxon>
        <taxon>Pseudomonadota</taxon>
        <taxon>Alphaproteobacteria</taxon>
        <taxon>Hyphomicrobiales</taxon>
        <taxon>Aurantimonadaceae</taxon>
        <taxon>Jiella</taxon>
    </lineage>
</organism>
<dbReference type="GO" id="GO:0003700">
    <property type="term" value="F:DNA-binding transcription factor activity"/>
    <property type="evidence" value="ECO:0007669"/>
    <property type="project" value="InterPro"/>
</dbReference>
<evidence type="ECO:0000313" key="4">
    <source>
        <dbReference type="Proteomes" id="UP000664122"/>
    </source>
</evidence>
<dbReference type="SUPFAM" id="SSF89447">
    <property type="entry name" value="AbrB/MazE/MraZ-like"/>
    <property type="match status" value="1"/>
</dbReference>
<dbReference type="EMBL" id="JAFMPP010000015">
    <property type="protein sequence ID" value="MBO0664043.1"/>
    <property type="molecule type" value="Genomic_DNA"/>
</dbReference>
<dbReference type="InterPro" id="IPR037914">
    <property type="entry name" value="SpoVT-AbrB_sf"/>
</dbReference>
<dbReference type="GO" id="GO:0001558">
    <property type="term" value="P:regulation of cell growth"/>
    <property type="evidence" value="ECO:0007669"/>
    <property type="project" value="InterPro"/>
</dbReference>
<dbReference type="Pfam" id="PF04014">
    <property type="entry name" value="MazE_antitoxin"/>
    <property type="match status" value="1"/>
</dbReference>
<proteinExistence type="predicted"/>
<gene>
    <name evidence="3" type="ORF">J1C48_15805</name>
</gene>
<dbReference type="GO" id="GO:0003677">
    <property type="term" value="F:DNA binding"/>
    <property type="evidence" value="ECO:0007669"/>
    <property type="project" value="UniProtKB-UniRule"/>
</dbReference>
<protein>
    <submittedName>
        <fullName evidence="3">Type II toxin-antitoxin system PrlF family antitoxin</fullName>
    </submittedName>
</protein>
<accession>A0A939FXY0</accession>
<dbReference type="AlphaFoldDB" id="A0A939FXY0"/>
<sequence>MGHQSKLTAKGQTTIPLEVREHLKLKPGDRIAYVLDSDGGVRLVPKNRSIGELAGILANPRAGAGATLQAMDDAIGDYLADEDERIRRDLDDGRS</sequence>
<dbReference type="PROSITE" id="PS51740">
    <property type="entry name" value="SPOVT_ABRB"/>
    <property type="match status" value="1"/>
</dbReference>
<evidence type="ECO:0000313" key="3">
    <source>
        <dbReference type="EMBL" id="MBO0664043.1"/>
    </source>
</evidence>
<dbReference type="InterPro" id="IPR007159">
    <property type="entry name" value="SpoVT-AbrB_dom"/>
</dbReference>
<name>A0A939FXY0_9HYPH</name>
<feature type="domain" description="SpoVT-AbrB" evidence="2">
    <location>
        <begin position="2"/>
        <end position="48"/>
    </location>
</feature>
<dbReference type="GO" id="GO:0097351">
    <property type="term" value="F:toxin sequestering activity"/>
    <property type="evidence" value="ECO:0007669"/>
    <property type="project" value="InterPro"/>
</dbReference>
<dbReference type="SMART" id="SM00966">
    <property type="entry name" value="SpoVT_AbrB"/>
    <property type="match status" value="1"/>
</dbReference>
<comment type="caution">
    <text evidence="3">The sequence shown here is derived from an EMBL/GenBank/DDBJ whole genome shotgun (WGS) entry which is preliminary data.</text>
</comment>
<dbReference type="Proteomes" id="UP000664122">
    <property type="component" value="Unassembled WGS sequence"/>
</dbReference>
<reference evidence="3" key="1">
    <citation type="submission" date="2021-03" db="EMBL/GenBank/DDBJ databases">
        <title>Whole genome sequence of Jiella sp. CQZ9-1.</title>
        <authorList>
            <person name="Tuo L."/>
        </authorList>
    </citation>
    <scope>NUCLEOTIDE SEQUENCE</scope>
    <source>
        <strain evidence="3">CQZ9-1</strain>
    </source>
</reference>